<reference evidence="2" key="1">
    <citation type="journal article" date="2022" name="Int. J. Syst. Evol. Microbiol.">
        <title>Anaeromyxobacter oryzae sp. nov., Anaeromyxobacter diazotrophicus sp. nov. and Anaeromyxobacter paludicola sp. nov., isolated from paddy soils.</title>
        <authorList>
            <person name="Itoh H."/>
            <person name="Xu Z."/>
            <person name="Mise K."/>
            <person name="Masuda Y."/>
            <person name="Ushijima N."/>
            <person name="Hayakawa C."/>
            <person name="Shiratori Y."/>
            <person name="Senoo K."/>
        </authorList>
    </citation>
    <scope>NUCLEOTIDE SEQUENCE [LARGE SCALE GENOMIC DNA]</scope>
    <source>
        <strain evidence="2">Red630</strain>
    </source>
</reference>
<keyword evidence="2" id="KW-1185">Reference proteome</keyword>
<proteinExistence type="predicted"/>
<evidence type="ECO:0000313" key="1">
    <source>
        <dbReference type="EMBL" id="BDG09231.1"/>
    </source>
</evidence>
<organism evidence="1 2">
    <name type="scientific">Anaeromyxobacter paludicola</name>
    <dbReference type="NCBI Taxonomy" id="2918171"/>
    <lineage>
        <taxon>Bacteria</taxon>
        <taxon>Pseudomonadati</taxon>
        <taxon>Myxococcota</taxon>
        <taxon>Myxococcia</taxon>
        <taxon>Myxococcales</taxon>
        <taxon>Cystobacterineae</taxon>
        <taxon>Anaeromyxobacteraceae</taxon>
        <taxon>Anaeromyxobacter</taxon>
    </lineage>
</organism>
<accession>A0ABM7XBN1</accession>
<name>A0ABM7XBN1_9BACT</name>
<dbReference type="Proteomes" id="UP001162734">
    <property type="component" value="Chromosome"/>
</dbReference>
<gene>
    <name evidence="1" type="ORF">AMPC_23440</name>
</gene>
<protein>
    <recommendedName>
        <fullName evidence="3">Ribbon-helix-helix protein CopG domain-containing protein</fullName>
    </recommendedName>
</protein>
<dbReference type="EMBL" id="AP025592">
    <property type="protein sequence ID" value="BDG09231.1"/>
    <property type="molecule type" value="Genomic_DNA"/>
</dbReference>
<evidence type="ECO:0000313" key="2">
    <source>
        <dbReference type="Proteomes" id="UP001162734"/>
    </source>
</evidence>
<dbReference type="RefSeq" id="WP_248340995.1">
    <property type="nucleotide sequence ID" value="NZ_AP025592.1"/>
</dbReference>
<evidence type="ECO:0008006" key="3">
    <source>
        <dbReference type="Google" id="ProtNLM"/>
    </source>
</evidence>
<sequence length="102" mass="11397">MKKKVRKPKEPSAASLRDIPPVDFDHARVRRNPYAARVASEGVVHLGRGRPKKGTETGPTVPRSVRFPAKLWTLLEEKAKAEGLTLHSALRNAILQWAKRTP</sequence>